<dbReference type="PRINTS" id="PR00344">
    <property type="entry name" value="BCTRLSENSOR"/>
</dbReference>
<comment type="subcellular location">
    <subcellularLocation>
        <location evidence="2">Cell membrane</location>
        <topology evidence="2">Multi-pass membrane protein</topology>
    </subcellularLocation>
</comment>
<dbReference type="Pfam" id="PF02518">
    <property type="entry name" value="HATPase_c"/>
    <property type="match status" value="1"/>
</dbReference>
<keyword evidence="6 13" id="KW-0808">Transferase</keyword>
<reference evidence="13" key="1">
    <citation type="submission" date="2019-08" db="EMBL/GenBank/DDBJ databases">
        <authorList>
            <person name="Kucharzyk K."/>
            <person name="Murdoch R.W."/>
            <person name="Higgins S."/>
            <person name="Loffler F."/>
        </authorList>
    </citation>
    <scope>NUCLEOTIDE SEQUENCE</scope>
</reference>
<evidence type="ECO:0000256" key="11">
    <source>
        <dbReference type="ARBA" id="ARBA00023136"/>
    </source>
</evidence>
<keyword evidence="5" id="KW-0597">Phosphoprotein</keyword>
<dbReference type="PROSITE" id="PS50109">
    <property type="entry name" value="HIS_KIN"/>
    <property type="match status" value="1"/>
</dbReference>
<evidence type="ECO:0000256" key="6">
    <source>
        <dbReference type="ARBA" id="ARBA00022679"/>
    </source>
</evidence>
<keyword evidence="8" id="KW-0418">Kinase</keyword>
<evidence type="ECO:0000313" key="13">
    <source>
        <dbReference type="EMBL" id="MPN45920.1"/>
    </source>
</evidence>
<dbReference type="InterPro" id="IPR005467">
    <property type="entry name" value="His_kinase_dom"/>
</dbReference>
<dbReference type="GO" id="GO:0005886">
    <property type="term" value="C:plasma membrane"/>
    <property type="evidence" value="ECO:0007669"/>
    <property type="project" value="UniProtKB-SubCell"/>
</dbReference>
<keyword evidence="10" id="KW-0902">Two-component regulatory system</keyword>
<dbReference type="SUPFAM" id="SSF55874">
    <property type="entry name" value="ATPase domain of HSP90 chaperone/DNA topoisomerase II/histidine kinase"/>
    <property type="match status" value="1"/>
</dbReference>
<dbReference type="PANTHER" id="PTHR45528:SF1">
    <property type="entry name" value="SENSOR HISTIDINE KINASE CPXA"/>
    <property type="match status" value="1"/>
</dbReference>
<dbReference type="Gene3D" id="3.30.565.10">
    <property type="entry name" value="Histidine kinase-like ATPase, C-terminal domain"/>
    <property type="match status" value="1"/>
</dbReference>
<comment type="catalytic activity">
    <reaction evidence="1">
        <text>ATP + protein L-histidine = ADP + protein N-phospho-L-histidine.</text>
        <dbReference type="EC" id="2.7.13.3"/>
    </reaction>
</comment>
<evidence type="ECO:0000256" key="4">
    <source>
        <dbReference type="ARBA" id="ARBA00022475"/>
    </source>
</evidence>
<dbReference type="InterPro" id="IPR003594">
    <property type="entry name" value="HATPase_dom"/>
</dbReference>
<dbReference type="GO" id="GO:0000155">
    <property type="term" value="F:phosphorelay sensor kinase activity"/>
    <property type="evidence" value="ECO:0007669"/>
    <property type="project" value="TreeGrafter"/>
</dbReference>
<sequence>MPVDPLYLNLDGKRTWRVFENLINNAIKYSMSGSRVYVDLVQQEDKVIIILKNISSYEMDFNVDEIFERFKRGDKARNTEGSGLGLSIAKSIVELQGGRMNIEIDGDLFKVTVEFIK</sequence>
<evidence type="ECO:0000256" key="8">
    <source>
        <dbReference type="ARBA" id="ARBA00022777"/>
    </source>
</evidence>
<dbReference type="InterPro" id="IPR036890">
    <property type="entry name" value="HATPase_C_sf"/>
</dbReference>
<keyword evidence="11" id="KW-0472">Membrane</keyword>
<protein>
    <recommendedName>
        <fullName evidence="3">histidine kinase</fullName>
        <ecNumber evidence="3">2.7.13.3</ecNumber>
    </recommendedName>
</protein>
<dbReference type="AlphaFoldDB" id="A0A645I481"/>
<evidence type="ECO:0000256" key="5">
    <source>
        <dbReference type="ARBA" id="ARBA00022553"/>
    </source>
</evidence>
<accession>A0A645I481</accession>
<evidence type="ECO:0000256" key="1">
    <source>
        <dbReference type="ARBA" id="ARBA00000085"/>
    </source>
</evidence>
<dbReference type="SMART" id="SM00387">
    <property type="entry name" value="HATPase_c"/>
    <property type="match status" value="1"/>
</dbReference>
<evidence type="ECO:0000259" key="12">
    <source>
        <dbReference type="PROSITE" id="PS50109"/>
    </source>
</evidence>
<dbReference type="GO" id="GO:0005524">
    <property type="term" value="F:ATP binding"/>
    <property type="evidence" value="ECO:0007669"/>
    <property type="project" value="UniProtKB-KW"/>
</dbReference>
<feature type="domain" description="Histidine kinase" evidence="12">
    <location>
        <begin position="1"/>
        <end position="117"/>
    </location>
</feature>
<organism evidence="13">
    <name type="scientific">bioreactor metagenome</name>
    <dbReference type="NCBI Taxonomy" id="1076179"/>
    <lineage>
        <taxon>unclassified sequences</taxon>
        <taxon>metagenomes</taxon>
        <taxon>ecological metagenomes</taxon>
    </lineage>
</organism>
<keyword evidence="7" id="KW-0547">Nucleotide-binding</keyword>
<gene>
    <name evidence="13" type="primary">phoR_60</name>
    <name evidence="13" type="ORF">SDC9_193499</name>
</gene>
<name>A0A645I481_9ZZZZ</name>
<dbReference type="PANTHER" id="PTHR45528">
    <property type="entry name" value="SENSOR HISTIDINE KINASE CPXA"/>
    <property type="match status" value="1"/>
</dbReference>
<evidence type="ECO:0000256" key="7">
    <source>
        <dbReference type="ARBA" id="ARBA00022741"/>
    </source>
</evidence>
<dbReference type="EMBL" id="VSSQ01106158">
    <property type="protein sequence ID" value="MPN45920.1"/>
    <property type="molecule type" value="Genomic_DNA"/>
</dbReference>
<proteinExistence type="predicted"/>
<dbReference type="InterPro" id="IPR004358">
    <property type="entry name" value="Sig_transdc_His_kin-like_C"/>
</dbReference>
<dbReference type="InterPro" id="IPR050398">
    <property type="entry name" value="HssS/ArlS-like"/>
</dbReference>
<keyword evidence="9" id="KW-0067">ATP-binding</keyword>
<evidence type="ECO:0000256" key="9">
    <source>
        <dbReference type="ARBA" id="ARBA00022840"/>
    </source>
</evidence>
<evidence type="ECO:0000256" key="10">
    <source>
        <dbReference type="ARBA" id="ARBA00023012"/>
    </source>
</evidence>
<evidence type="ECO:0000256" key="3">
    <source>
        <dbReference type="ARBA" id="ARBA00012438"/>
    </source>
</evidence>
<dbReference type="EC" id="2.7.13.3" evidence="3"/>
<comment type="caution">
    <text evidence="13">The sequence shown here is derived from an EMBL/GenBank/DDBJ whole genome shotgun (WGS) entry which is preliminary data.</text>
</comment>
<keyword evidence="4" id="KW-1003">Cell membrane</keyword>
<evidence type="ECO:0000256" key="2">
    <source>
        <dbReference type="ARBA" id="ARBA00004651"/>
    </source>
</evidence>